<comment type="caution">
    <text evidence="2">The sequence shown here is derived from an EMBL/GenBank/DDBJ whole genome shotgun (WGS) entry which is preliminary data.</text>
</comment>
<dbReference type="InterPro" id="IPR005642">
    <property type="entry name" value="LysO"/>
</dbReference>
<keyword evidence="3" id="KW-1185">Reference proteome</keyword>
<organism evidence="2 3">
    <name type="scientific">Clostridium aciditolerans</name>
    <dbReference type="NCBI Taxonomy" id="339861"/>
    <lineage>
        <taxon>Bacteria</taxon>
        <taxon>Bacillati</taxon>
        <taxon>Bacillota</taxon>
        <taxon>Clostridia</taxon>
        <taxon>Eubacteriales</taxon>
        <taxon>Clostridiaceae</taxon>
        <taxon>Clostridium</taxon>
    </lineage>
</organism>
<protein>
    <submittedName>
        <fullName evidence="2">LysO family transporter</fullName>
    </submittedName>
</protein>
<evidence type="ECO:0000313" key="3">
    <source>
        <dbReference type="Proteomes" id="UP000622687"/>
    </source>
</evidence>
<dbReference type="EMBL" id="JAEEGB010000008">
    <property type="protein sequence ID" value="MBI6872790.1"/>
    <property type="molecule type" value="Genomic_DNA"/>
</dbReference>
<name>A0A934M395_9CLOT</name>
<gene>
    <name evidence="2" type="ORF">I6U51_08690</name>
</gene>
<sequence length="92" mass="10168">MWTILISLSIGILIGYFFNLSDKQKSYNGRIQQIGVIFLLFCMGASAGGNKSIMVNLKNIGKISLTFALLTSICSIILVFFVTSYFMRGGEE</sequence>
<dbReference type="Pfam" id="PF03956">
    <property type="entry name" value="Lys_export"/>
    <property type="match status" value="1"/>
</dbReference>
<reference evidence="2" key="1">
    <citation type="submission" date="2020-12" db="EMBL/GenBank/DDBJ databases">
        <title>Clostridium thailandense sp. nov., a novel acetogenic bacterium isolated from peat land soil in Thailand.</title>
        <authorList>
            <person name="Chaikitkaew S."/>
            <person name="Birkeland N.K."/>
        </authorList>
    </citation>
    <scope>NUCLEOTIDE SEQUENCE</scope>
    <source>
        <strain evidence="2">DSM 17425</strain>
    </source>
</reference>
<accession>A0A934M395</accession>
<keyword evidence="1" id="KW-0812">Transmembrane</keyword>
<feature type="transmembrane region" description="Helical" evidence="1">
    <location>
        <begin position="34"/>
        <end position="53"/>
    </location>
</feature>
<feature type="transmembrane region" description="Helical" evidence="1">
    <location>
        <begin position="65"/>
        <end position="87"/>
    </location>
</feature>
<dbReference type="GO" id="GO:0015661">
    <property type="term" value="F:L-lysine efflux transmembrane transporter activity"/>
    <property type="evidence" value="ECO:0007669"/>
    <property type="project" value="InterPro"/>
</dbReference>
<dbReference type="AlphaFoldDB" id="A0A934M395"/>
<keyword evidence="1" id="KW-1133">Transmembrane helix</keyword>
<evidence type="ECO:0000313" key="2">
    <source>
        <dbReference type="EMBL" id="MBI6872790.1"/>
    </source>
</evidence>
<evidence type="ECO:0000256" key="1">
    <source>
        <dbReference type="SAM" id="Phobius"/>
    </source>
</evidence>
<proteinExistence type="predicted"/>
<dbReference type="RefSeq" id="WP_178908151.1">
    <property type="nucleotide sequence ID" value="NZ_JAEEGB010000008.1"/>
</dbReference>
<dbReference type="Proteomes" id="UP000622687">
    <property type="component" value="Unassembled WGS sequence"/>
</dbReference>
<feature type="transmembrane region" description="Helical" evidence="1">
    <location>
        <begin position="6"/>
        <end position="22"/>
    </location>
</feature>
<keyword evidence="1" id="KW-0472">Membrane</keyword>